<organism evidence="1 2">
    <name type="scientific">Xylella phage Sano</name>
    <dbReference type="NCBI Taxonomy" id="1415148"/>
    <lineage>
        <taxon>Viruses</taxon>
        <taxon>Duplodnaviria</taxon>
        <taxon>Heunggongvirae</taxon>
        <taxon>Uroviricota</taxon>
        <taxon>Caudoviricetes</taxon>
        <taxon>Casjensviridae</taxon>
        <taxon>Sanovirus</taxon>
        <taxon>Sanovirus sano</taxon>
        <taxon>Xylella virus Sano</taxon>
    </lineage>
</organism>
<reference evidence="1 2" key="1">
    <citation type="journal article" date="2014" name="J. Bacteriol.">
        <title>Characterization of novel virulent broad-host-range phages of Xylella fastidiosa and Xanthomonas.</title>
        <authorList>
            <person name="Ahern S.J."/>
            <person name="Das M."/>
            <person name="Bhowmick T.S."/>
            <person name="Young R."/>
            <person name="Gonzalez C.F."/>
        </authorList>
    </citation>
    <scope>NUCLEOTIDE SEQUENCE [LARGE SCALE GENOMIC DNA]</scope>
</reference>
<dbReference type="Proteomes" id="UP000018621">
    <property type="component" value="Segment"/>
</dbReference>
<dbReference type="OrthoDB" id="3974at10239"/>
<accession>V5Q9H0</accession>
<evidence type="ECO:0000313" key="1">
    <source>
        <dbReference type="EMBL" id="AHB12070.1"/>
    </source>
</evidence>
<evidence type="ECO:0000313" key="2">
    <source>
        <dbReference type="Proteomes" id="UP000018621"/>
    </source>
</evidence>
<protein>
    <submittedName>
        <fullName evidence="1">Tail assembly protein</fullName>
    </submittedName>
</protein>
<gene>
    <name evidence="1" type="ORF">Sano_50</name>
</gene>
<dbReference type="EMBL" id="KF626665">
    <property type="protein sequence ID" value="AHB12070.1"/>
    <property type="molecule type" value="Genomic_DNA"/>
</dbReference>
<sequence length="570" mass="64008">MAARIGQMGSAFERGIDNPMLSDDLNKLTEVVSMFDSYDGGRFLQGRYGSWHVHSSNHRGVSAQRKMTSFFDDYYNRIFIVPAALDAGNLLSTQVRHIILWNAYVTPQTLESAVLGPQAGISMSPPAGVSIPFEMPPLRELDFTVQIELAGPPTISSYARFTVEGVNYTVPITGRRIVLFPFSPNWGSPVDETITHRSWVLSSDDGSEQTGSESGEVPRRTLEFNINLRTSKQAQRAENLLFAWQARFFGVPHWGEESRTDAAVEAGSLVIPFNTFGLSLEPGSLVALYLDDEVNEIREVQQVTADGVSVTTGLEYDWPADSRVYPCFVGLMSEEMSEQRETSRVGRMAMSFDFEPSVTPGNAAMNPDPMTYRGHELYIKETNWLSAMPFSFSADTKRVDTGTGKFVAFTTSGFSKISRRHNWTLFDRADIFEFRRFLGRRQGVARSVYMPSGTEDFTMAATILDTENSLVVESNEYAKLVGAHPARRDIFILLKNGRYFCRRITLVSEFDNLTRLQLDSALGEEVRPQDIRRISFLTLYRFQSPSTTVRYLTDSKATVESMLVAKMTED</sequence>
<name>V5Q9H0_9CAUD</name>
<proteinExistence type="predicted"/>
<keyword evidence="2" id="KW-1185">Reference proteome</keyword>